<dbReference type="Proteomes" id="UP000324222">
    <property type="component" value="Unassembled WGS sequence"/>
</dbReference>
<evidence type="ECO:0000313" key="1">
    <source>
        <dbReference type="EMBL" id="MPC44998.1"/>
    </source>
</evidence>
<comment type="caution">
    <text evidence="1">The sequence shown here is derived from an EMBL/GenBank/DDBJ whole genome shotgun (WGS) entry which is preliminary data.</text>
</comment>
<gene>
    <name evidence="1" type="ORF">E2C01_038681</name>
</gene>
<evidence type="ECO:0000313" key="2">
    <source>
        <dbReference type="Proteomes" id="UP000324222"/>
    </source>
</evidence>
<sequence>MLELLLEALGVQIVPATVNEYWQSSGRCSRFHLCPESSSRVFVRFENNFFKSTKVLPPRERLLRISSVYTTPPTSRVSPAFAPN</sequence>
<keyword evidence="2" id="KW-1185">Reference proteome</keyword>
<dbReference type="EMBL" id="VSRR010006525">
    <property type="protein sequence ID" value="MPC44998.1"/>
    <property type="molecule type" value="Genomic_DNA"/>
</dbReference>
<name>A0A5B7FJ64_PORTR</name>
<accession>A0A5B7FJ64</accession>
<reference evidence="1 2" key="1">
    <citation type="submission" date="2019-05" db="EMBL/GenBank/DDBJ databases">
        <title>Another draft genome of Portunus trituberculatus and its Hox gene families provides insights of decapod evolution.</title>
        <authorList>
            <person name="Jeong J.-H."/>
            <person name="Song I."/>
            <person name="Kim S."/>
            <person name="Choi T."/>
            <person name="Kim D."/>
            <person name="Ryu S."/>
            <person name="Kim W."/>
        </authorList>
    </citation>
    <scope>NUCLEOTIDE SEQUENCE [LARGE SCALE GENOMIC DNA]</scope>
    <source>
        <tissue evidence="1">Muscle</tissue>
    </source>
</reference>
<organism evidence="1 2">
    <name type="scientific">Portunus trituberculatus</name>
    <name type="common">Swimming crab</name>
    <name type="synonym">Neptunus trituberculatus</name>
    <dbReference type="NCBI Taxonomy" id="210409"/>
    <lineage>
        <taxon>Eukaryota</taxon>
        <taxon>Metazoa</taxon>
        <taxon>Ecdysozoa</taxon>
        <taxon>Arthropoda</taxon>
        <taxon>Crustacea</taxon>
        <taxon>Multicrustacea</taxon>
        <taxon>Malacostraca</taxon>
        <taxon>Eumalacostraca</taxon>
        <taxon>Eucarida</taxon>
        <taxon>Decapoda</taxon>
        <taxon>Pleocyemata</taxon>
        <taxon>Brachyura</taxon>
        <taxon>Eubrachyura</taxon>
        <taxon>Portunoidea</taxon>
        <taxon>Portunidae</taxon>
        <taxon>Portuninae</taxon>
        <taxon>Portunus</taxon>
    </lineage>
</organism>
<protein>
    <submittedName>
        <fullName evidence="1">Uncharacterized protein</fullName>
    </submittedName>
</protein>
<dbReference type="AlphaFoldDB" id="A0A5B7FJ64"/>
<proteinExistence type="predicted"/>